<feature type="transmembrane region" description="Helical" evidence="7">
    <location>
        <begin position="45"/>
        <end position="62"/>
    </location>
</feature>
<evidence type="ECO:0000256" key="4">
    <source>
        <dbReference type="ARBA" id="ARBA00022989"/>
    </source>
</evidence>
<reference evidence="9" key="3">
    <citation type="submission" date="2015-06" db="UniProtKB">
        <authorList>
            <consortium name="EnsemblMetazoa"/>
        </authorList>
    </citation>
    <scope>IDENTIFICATION</scope>
</reference>
<dbReference type="InterPro" id="IPR038377">
    <property type="entry name" value="Na/Glc_symporter_sf"/>
</dbReference>
<evidence type="ECO:0000256" key="3">
    <source>
        <dbReference type="ARBA" id="ARBA00022692"/>
    </source>
</evidence>
<feature type="transmembrane region" description="Helical" evidence="7">
    <location>
        <begin position="415"/>
        <end position="441"/>
    </location>
</feature>
<feature type="transmembrane region" description="Helical" evidence="7">
    <location>
        <begin position="368"/>
        <end position="394"/>
    </location>
</feature>
<dbReference type="GO" id="GO:0005886">
    <property type="term" value="C:plasma membrane"/>
    <property type="evidence" value="ECO:0000318"/>
    <property type="project" value="GO_Central"/>
</dbReference>
<dbReference type="OrthoDB" id="6132759at2759"/>
<dbReference type="PANTHER" id="PTHR11819:SF195">
    <property type="entry name" value="SODIUM_GLUCOSE COTRANSPORTER 4"/>
    <property type="match status" value="1"/>
</dbReference>
<reference evidence="10" key="1">
    <citation type="submission" date="2012-12" db="EMBL/GenBank/DDBJ databases">
        <authorList>
            <person name="Hellsten U."/>
            <person name="Grimwood J."/>
            <person name="Chapman J.A."/>
            <person name="Shapiro H."/>
            <person name="Aerts A."/>
            <person name="Otillar R.P."/>
            <person name="Terry A.Y."/>
            <person name="Boore J.L."/>
            <person name="Simakov O."/>
            <person name="Marletaz F."/>
            <person name="Cho S.-J."/>
            <person name="Edsinger-Gonzales E."/>
            <person name="Havlak P."/>
            <person name="Kuo D.-H."/>
            <person name="Larsson T."/>
            <person name="Lv J."/>
            <person name="Arendt D."/>
            <person name="Savage R."/>
            <person name="Osoegawa K."/>
            <person name="de Jong P."/>
            <person name="Lindberg D.R."/>
            <person name="Seaver E.C."/>
            <person name="Weisblat D.A."/>
            <person name="Putnam N.H."/>
            <person name="Grigoriev I.V."/>
            <person name="Rokhsar D.S."/>
        </authorList>
    </citation>
    <scope>NUCLEOTIDE SEQUENCE</scope>
</reference>
<evidence type="ECO:0000256" key="7">
    <source>
        <dbReference type="SAM" id="Phobius"/>
    </source>
</evidence>
<feature type="transmembrane region" description="Helical" evidence="7">
    <location>
        <begin position="68"/>
        <end position="90"/>
    </location>
</feature>
<keyword evidence="10" id="KW-1185">Reference proteome</keyword>
<accession>T1F4I9</accession>
<evidence type="ECO:0000256" key="6">
    <source>
        <dbReference type="RuleBase" id="RU362091"/>
    </source>
</evidence>
<evidence type="ECO:0000313" key="8">
    <source>
        <dbReference type="EMBL" id="ESO05298.1"/>
    </source>
</evidence>
<dbReference type="Proteomes" id="UP000015101">
    <property type="component" value="Unassembled WGS sequence"/>
</dbReference>
<dbReference type="Pfam" id="PF00474">
    <property type="entry name" value="SSF"/>
    <property type="match status" value="1"/>
</dbReference>
<dbReference type="InParanoid" id="T1F4I9"/>
<feature type="transmembrane region" description="Helical" evidence="7">
    <location>
        <begin position="300"/>
        <end position="326"/>
    </location>
</feature>
<reference evidence="8 10" key="2">
    <citation type="journal article" date="2013" name="Nature">
        <title>Insights into bilaterian evolution from three spiralian genomes.</title>
        <authorList>
            <person name="Simakov O."/>
            <person name="Marletaz F."/>
            <person name="Cho S.J."/>
            <person name="Edsinger-Gonzales E."/>
            <person name="Havlak P."/>
            <person name="Hellsten U."/>
            <person name="Kuo D.H."/>
            <person name="Larsson T."/>
            <person name="Lv J."/>
            <person name="Arendt D."/>
            <person name="Savage R."/>
            <person name="Osoegawa K."/>
            <person name="de Jong P."/>
            <person name="Grimwood J."/>
            <person name="Chapman J.A."/>
            <person name="Shapiro H."/>
            <person name="Aerts A."/>
            <person name="Otillar R.P."/>
            <person name="Terry A.Y."/>
            <person name="Boore J.L."/>
            <person name="Grigoriev I.V."/>
            <person name="Lindberg D.R."/>
            <person name="Seaver E.C."/>
            <person name="Weisblat D.A."/>
            <person name="Putnam N.H."/>
            <person name="Rokhsar D.S."/>
        </authorList>
    </citation>
    <scope>NUCLEOTIDE SEQUENCE</scope>
</reference>
<dbReference type="NCBIfam" id="TIGR00813">
    <property type="entry name" value="sss"/>
    <property type="match status" value="1"/>
</dbReference>
<feature type="transmembrane region" description="Helical" evidence="7">
    <location>
        <begin position="14"/>
        <end position="33"/>
    </location>
</feature>
<dbReference type="HOGENOM" id="CLU_018808_9_2_1"/>
<feature type="transmembrane region" description="Helical" evidence="7">
    <location>
        <begin position="166"/>
        <end position="185"/>
    </location>
</feature>
<dbReference type="EMBL" id="KB096365">
    <property type="protein sequence ID" value="ESO05298.1"/>
    <property type="molecule type" value="Genomic_DNA"/>
</dbReference>
<keyword evidence="3 7" id="KW-0812">Transmembrane</keyword>
<dbReference type="eggNOG" id="KOG2349">
    <property type="taxonomic scope" value="Eukaryota"/>
</dbReference>
<evidence type="ECO:0000313" key="10">
    <source>
        <dbReference type="Proteomes" id="UP000015101"/>
    </source>
</evidence>
<dbReference type="PROSITE" id="PS50283">
    <property type="entry name" value="NA_SOLUT_SYMP_3"/>
    <property type="match status" value="1"/>
</dbReference>
<proteinExistence type="inferred from homology"/>
<sequence>MITGTIGSISGMDLGVIVLYFLVVLGFGFWVGCSLFSTNIGSSHFIGLAGSGALSGLAPAAFEFNAIFVIGLLGWLFVPVYIASGVYTVPEYLQKRFGGNRIRIYLAVLALVVYVFTKISVDLYAGSLFISQAVNWDIFSSILVILVISALFTITGGLTAVMWTDFIQTVIMIIGALYLMAASFIEVGGYQNVMNKFLNATPLMNKTNNGLLDKNHKNGNITSMETNLHDNHTSNVLNNKEACGYPPLNSLHLIRSADDRTLPWPGILGQLILSLWYWCSDQVIVQRTLASKNLSHAKAGCVLAGFLKFLPLWVIVFPGMIARILFPDKVACVDPEVCINICKAKTGCSNMAYPMLVLKLMPNGARGLMLAVMMSALMSSLSSVFNSSSTIFTMDIWKKLRKKATNTELMIAGRIFVLFMVAISTAWIPIVKLFSDLYFYIQRVTSYLAPPICAVYILAMFWAGTTEKGAFFGLMIGLIIGGVRLVVENIYPTILCDSDISYVRPAIIENFHFSYFAIMLFFIVLATVVIISHFTEKVEDKYLIRLLFWNRHSKEPRLDIGNISIERKKTKSTVYTVQDCSSRPTNGFFGLQ</sequence>
<dbReference type="Gene3D" id="1.20.1730.10">
    <property type="entry name" value="Sodium/glucose cotransporter"/>
    <property type="match status" value="1"/>
</dbReference>
<feature type="transmembrane region" description="Helical" evidence="7">
    <location>
        <begin position="262"/>
        <end position="279"/>
    </location>
</feature>
<dbReference type="GeneID" id="20203738"/>
<evidence type="ECO:0000256" key="5">
    <source>
        <dbReference type="ARBA" id="ARBA00023136"/>
    </source>
</evidence>
<evidence type="ECO:0000313" key="9">
    <source>
        <dbReference type="EnsemblMetazoa" id="HelroP171664"/>
    </source>
</evidence>
<dbReference type="InterPro" id="IPR001734">
    <property type="entry name" value="Na/solute_symporter"/>
</dbReference>
<evidence type="ECO:0000256" key="1">
    <source>
        <dbReference type="ARBA" id="ARBA00004141"/>
    </source>
</evidence>
<dbReference type="KEGG" id="hro:HELRODRAFT_171664"/>
<dbReference type="EMBL" id="AMQM01003911">
    <property type="status" value="NOT_ANNOTATED_CDS"/>
    <property type="molecule type" value="Genomic_DNA"/>
</dbReference>
<feature type="transmembrane region" description="Helical" evidence="7">
    <location>
        <begin position="471"/>
        <end position="491"/>
    </location>
</feature>
<dbReference type="CTD" id="20203738"/>
<dbReference type="PANTHER" id="PTHR11819">
    <property type="entry name" value="SOLUTE CARRIER FAMILY 5"/>
    <property type="match status" value="1"/>
</dbReference>
<feature type="transmembrane region" description="Helical" evidence="7">
    <location>
        <begin position="511"/>
        <end position="535"/>
    </location>
</feature>
<dbReference type="AlphaFoldDB" id="T1F4I9"/>
<protein>
    <submittedName>
        <fullName evidence="8 9">Uncharacterized protein</fullName>
    </submittedName>
</protein>
<dbReference type="GO" id="GO:0005412">
    <property type="term" value="F:D-glucose:sodium symporter activity"/>
    <property type="evidence" value="ECO:0000318"/>
    <property type="project" value="GO_Central"/>
</dbReference>
<dbReference type="OMA" id="TATNESC"/>
<keyword evidence="4 7" id="KW-1133">Transmembrane helix</keyword>
<evidence type="ECO:0000256" key="2">
    <source>
        <dbReference type="ARBA" id="ARBA00006434"/>
    </source>
</evidence>
<feature type="transmembrane region" description="Helical" evidence="7">
    <location>
        <begin position="447"/>
        <end position="464"/>
    </location>
</feature>
<feature type="transmembrane region" description="Helical" evidence="7">
    <location>
        <begin position="102"/>
        <end position="121"/>
    </location>
</feature>
<comment type="similarity">
    <text evidence="2 6">Belongs to the sodium:solute symporter (SSF) (TC 2.A.21) family.</text>
</comment>
<gene>
    <name evidence="9" type="primary">20203738</name>
    <name evidence="8" type="ORF">HELRODRAFT_171664</name>
</gene>
<dbReference type="RefSeq" id="XP_009016613.1">
    <property type="nucleotide sequence ID" value="XM_009018365.1"/>
</dbReference>
<feature type="transmembrane region" description="Helical" evidence="7">
    <location>
        <begin position="133"/>
        <end position="154"/>
    </location>
</feature>
<dbReference type="STRING" id="6412.T1F4I9"/>
<comment type="subcellular location">
    <subcellularLocation>
        <location evidence="1">Membrane</location>
        <topology evidence="1">Multi-pass membrane protein</topology>
    </subcellularLocation>
</comment>
<name>T1F4I9_HELRO</name>
<dbReference type="EnsemblMetazoa" id="HelroT171664">
    <property type="protein sequence ID" value="HelroP171664"/>
    <property type="gene ID" value="HelroG171664"/>
</dbReference>
<organism evidence="9 10">
    <name type="scientific">Helobdella robusta</name>
    <name type="common">Californian leech</name>
    <dbReference type="NCBI Taxonomy" id="6412"/>
    <lineage>
        <taxon>Eukaryota</taxon>
        <taxon>Metazoa</taxon>
        <taxon>Spiralia</taxon>
        <taxon>Lophotrochozoa</taxon>
        <taxon>Annelida</taxon>
        <taxon>Clitellata</taxon>
        <taxon>Hirudinea</taxon>
        <taxon>Rhynchobdellida</taxon>
        <taxon>Glossiphoniidae</taxon>
        <taxon>Helobdella</taxon>
    </lineage>
</organism>
<keyword evidence="5 7" id="KW-0472">Membrane</keyword>